<dbReference type="RefSeq" id="WP_152838305.1">
    <property type="nucleotide sequence ID" value="NZ_WHUG01000004.1"/>
</dbReference>
<sequence>MSPAAAVLSITEERTYSAKLGDRIIAGLAVASRWEGLTKYTDRYGQHLVVLDVDQRVITASPDLIAQLGLSALSAQPESDFTGAIGAPYGGGYFTGIITVDGKRYALITAGAEGELRGIWNRDYSGPAAPVSRCDGASNTLTMVAAGSALAAQAMDLTIGGHKDWYIPSRDELELMYRNLKPTTQRNAVTSGDGANSSSLPVGRLYTEDCPAQTIAANFRTGGVDALAAAWYWSSTQHASSPSYAWGQGFYVGVQGYDHKSYGGRVRVVRRLPI</sequence>
<reference evidence="2 3" key="1">
    <citation type="submission" date="2019-10" db="EMBL/GenBank/DDBJ databases">
        <title>Two novel species isolated from a subtropical stream in China.</title>
        <authorList>
            <person name="Lu H."/>
        </authorList>
    </citation>
    <scope>NUCLEOTIDE SEQUENCE [LARGE SCALE GENOMIC DNA]</scope>
    <source>
        <strain evidence="2 3">FT29W</strain>
    </source>
</reference>
<dbReference type="InterPro" id="IPR011460">
    <property type="entry name" value="Lcl_C"/>
</dbReference>
<keyword evidence="3" id="KW-1185">Reference proteome</keyword>
<evidence type="ECO:0000313" key="2">
    <source>
        <dbReference type="EMBL" id="MQA39007.1"/>
    </source>
</evidence>
<dbReference type="AlphaFoldDB" id="A0A6A7N1Z4"/>
<evidence type="ECO:0000313" key="3">
    <source>
        <dbReference type="Proteomes" id="UP000440498"/>
    </source>
</evidence>
<feature type="domain" description="Lcl C-terminal" evidence="1">
    <location>
        <begin position="120"/>
        <end position="270"/>
    </location>
</feature>
<protein>
    <submittedName>
        <fullName evidence="2">DUF1566 domain-containing protein</fullName>
    </submittedName>
</protein>
<accession>A0A6A7N1Z4</accession>
<dbReference type="Proteomes" id="UP000440498">
    <property type="component" value="Unassembled WGS sequence"/>
</dbReference>
<comment type="caution">
    <text evidence="2">The sequence shown here is derived from an EMBL/GenBank/DDBJ whole genome shotgun (WGS) entry which is preliminary data.</text>
</comment>
<dbReference type="Pfam" id="PF07603">
    <property type="entry name" value="Lcl_C"/>
    <property type="match status" value="1"/>
</dbReference>
<organism evidence="2 3">
    <name type="scientific">Rugamonas aquatica</name>
    <dbReference type="NCBI Taxonomy" id="2743357"/>
    <lineage>
        <taxon>Bacteria</taxon>
        <taxon>Pseudomonadati</taxon>
        <taxon>Pseudomonadota</taxon>
        <taxon>Betaproteobacteria</taxon>
        <taxon>Burkholderiales</taxon>
        <taxon>Oxalobacteraceae</taxon>
        <taxon>Telluria group</taxon>
        <taxon>Rugamonas</taxon>
    </lineage>
</organism>
<evidence type="ECO:0000259" key="1">
    <source>
        <dbReference type="Pfam" id="PF07603"/>
    </source>
</evidence>
<name>A0A6A7N1Z4_9BURK</name>
<proteinExistence type="predicted"/>
<gene>
    <name evidence="2" type="ORF">GEV02_12655</name>
</gene>
<dbReference type="EMBL" id="WHUG01000004">
    <property type="protein sequence ID" value="MQA39007.1"/>
    <property type="molecule type" value="Genomic_DNA"/>
</dbReference>